<dbReference type="RefSeq" id="WP_069853643.1">
    <property type="nucleotide sequence ID" value="NZ_CP014859.1"/>
</dbReference>
<accession>A0AAC9HQH2</accession>
<name>A0AAC9HQH2_9PSEU</name>
<dbReference type="Pfam" id="PF00296">
    <property type="entry name" value="Bac_luciferase"/>
    <property type="match status" value="1"/>
</dbReference>
<dbReference type="SUPFAM" id="SSF51679">
    <property type="entry name" value="Bacterial luciferase-like"/>
    <property type="match status" value="1"/>
</dbReference>
<feature type="domain" description="Luciferase-like" evidence="2">
    <location>
        <begin position="5"/>
        <end position="228"/>
    </location>
</feature>
<keyword evidence="4" id="KW-1185">Reference proteome</keyword>
<dbReference type="AlphaFoldDB" id="A0AAC9HQH2"/>
<organism evidence="3 4">
    <name type="scientific">Actinoalloteichus hymeniacidonis</name>
    <dbReference type="NCBI Taxonomy" id="340345"/>
    <lineage>
        <taxon>Bacteria</taxon>
        <taxon>Bacillati</taxon>
        <taxon>Actinomycetota</taxon>
        <taxon>Actinomycetes</taxon>
        <taxon>Pseudonocardiales</taxon>
        <taxon>Pseudonocardiaceae</taxon>
        <taxon>Actinoalloteichus</taxon>
    </lineage>
</organism>
<reference evidence="4" key="1">
    <citation type="submission" date="2016-03" db="EMBL/GenBank/DDBJ databases">
        <title>Complete genome sequence of the type strain Actinoalloteichus hymeniacidonis DSM 45092.</title>
        <authorList>
            <person name="Schaffert L."/>
            <person name="Albersmeier A."/>
            <person name="Winkler A."/>
            <person name="Kalinowski J."/>
            <person name="Zotchev S."/>
            <person name="Ruckert C."/>
        </authorList>
    </citation>
    <scope>NUCLEOTIDE SEQUENCE [LARGE SCALE GENOMIC DNA]</scope>
    <source>
        <strain evidence="4">HPA177(T) (DSM 45092(T))</strain>
    </source>
</reference>
<dbReference type="EMBL" id="CP014859">
    <property type="protein sequence ID" value="AOS63458.1"/>
    <property type="molecule type" value="Genomic_DNA"/>
</dbReference>
<dbReference type="KEGG" id="ahm:TL08_13220"/>
<sequence>MTLDIGVMLPASVPGPDHPGLGDIRDSARFAEDVGLDSIWSTDHLIASAPILESNVVLATAAAVTERITIGFGVLLLALRPVAWTAKQISTLQHVSGNRVVLGVGTGNPAHGDAGWRETGVSFADRGRLTDEALRVLPGLVTGAASTLPDGQAVQLAPGAPMPPVLVAANNRRALRRAAEFGDGWISIGMSAAAVRAELAVLRDLAAEHGRPAPDAAVVGPEVSAEPARAAADLAAYAEAGVKRVILAPTGAGWQRDYEFASAVRAAL</sequence>
<evidence type="ECO:0000313" key="4">
    <source>
        <dbReference type="Proteomes" id="UP000095210"/>
    </source>
</evidence>
<dbReference type="PANTHER" id="PTHR43244:SF1">
    <property type="entry name" value="5,10-METHYLENETETRAHYDROMETHANOPTERIN REDUCTASE"/>
    <property type="match status" value="1"/>
</dbReference>
<protein>
    <submittedName>
        <fullName evidence="3">Coenzyme F420-dependent N5 N10-methylene tetrahydromethanopterin reductase-like protein</fullName>
    </submittedName>
</protein>
<dbReference type="GO" id="GO:0016705">
    <property type="term" value="F:oxidoreductase activity, acting on paired donors, with incorporation or reduction of molecular oxygen"/>
    <property type="evidence" value="ECO:0007669"/>
    <property type="project" value="InterPro"/>
</dbReference>
<dbReference type="Proteomes" id="UP000095210">
    <property type="component" value="Chromosome"/>
</dbReference>
<evidence type="ECO:0000256" key="1">
    <source>
        <dbReference type="ARBA" id="ARBA00023002"/>
    </source>
</evidence>
<evidence type="ECO:0000259" key="2">
    <source>
        <dbReference type="Pfam" id="PF00296"/>
    </source>
</evidence>
<evidence type="ECO:0000313" key="3">
    <source>
        <dbReference type="EMBL" id="AOS63458.1"/>
    </source>
</evidence>
<dbReference type="InterPro" id="IPR011251">
    <property type="entry name" value="Luciferase-like_dom"/>
</dbReference>
<keyword evidence="1" id="KW-0560">Oxidoreductase</keyword>
<dbReference type="Gene3D" id="3.20.20.30">
    <property type="entry name" value="Luciferase-like domain"/>
    <property type="match status" value="1"/>
</dbReference>
<dbReference type="InterPro" id="IPR050564">
    <property type="entry name" value="F420-G6PD/mer"/>
</dbReference>
<dbReference type="PANTHER" id="PTHR43244">
    <property type="match status" value="1"/>
</dbReference>
<proteinExistence type="predicted"/>
<dbReference type="InterPro" id="IPR036661">
    <property type="entry name" value="Luciferase-like_sf"/>
</dbReference>
<gene>
    <name evidence="3" type="ORF">TL08_13220</name>
</gene>